<proteinExistence type="predicted"/>
<accession>A0A9E7V1V2</accession>
<organism evidence="1">
    <name type="scientific">Sanya Mymon tick virus 1</name>
    <dbReference type="NCBI Taxonomy" id="2972216"/>
    <lineage>
        <taxon>Viruses</taxon>
        <taxon>Riboviria</taxon>
        <taxon>Orthornavirae</taxon>
        <taxon>Negarnaviricota</taxon>
        <taxon>Haploviricotina</taxon>
        <taxon>Monjiviricetes</taxon>
        <taxon>Mononegavirales</taxon>
        <taxon>Mymonaviridae</taxon>
        <taxon>Sclerotimonavirus</taxon>
        <taxon>Sclerotimonavirus betarhipicephali</taxon>
    </lineage>
</organism>
<reference evidence="1" key="1">
    <citation type="submission" date="2022-05" db="EMBL/GenBank/DDBJ databases">
        <authorList>
            <person name="Cao W."/>
            <person name="Jia N."/>
            <person name="Lam T.T.-Y."/>
            <person name="Ni X."/>
            <person name="Liu J."/>
        </authorList>
    </citation>
    <scope>NUCLEOTIDE SEQUENCE</scope>
    <source>
        <strain evidence="1">TIGMIC 2</strain>
    </source>
</reference>
<protein>
    <submittedName>
        <fullName evidence="1">Uncharacterized protein</fullName>
    </submittedName>
</protein>
<evidence type="ECO:0000313" key="1">
    <source>
        <dbReference type="EMBL" id="UYL95356.1"/>
    </source>
</evidence>
<sequence length="240" mass="26814">MVHSSRKSYKDKAAMAIGYADALNKARVTIQALEEELDGRTERELELLDVTNSLMLATKRLSAVLHATMGDLGVGTSFDHNVDADLELCRPALVIARASVIMTHAVTRLDEVHTAHEAMEQASEDVMAQIDSAVVSGRNARDRRRRLLISNDNSVLESLTELRDPEAEYRTVDNGLTLADIYELPKEETSLEKELAEAEGEYPNDTVRTLELHAEFLSSDVRRHLVARRKFTETTGRVLK</sequence>
<name>A0A9E7V1V2_9MONO</name>
<dbReference type="EMBL" id="ON746413">
    <property type="protein sequence ID" value="UYL95356.1"/>
    <property type="molecule type" value="Viral_cRNA"/>
</dbReference>